<evidence type="ECO:0000313" key="3">
    <source>
        <dbReference type="Proteomes" id="UP000199664"/>
    </source>
</evidence>
<reference evidence="3" key="1">
    <citation type="submission" date="2016-10" db="EMBL/GenBank/DDBJ databases">
        <authorList>
            <person name="Varghese N."/>
            <person name="Submissions S."/>
        </authorList>
    </citation>
    <scope>NUCLEOTIDE SEQUENCE [LARGE SCALE GENOMIC DNA]</scope>
    <source>
        <strain evidence="3">LMG 26383,CCUG 61248,R- 45681</strain>
    </source>
</reference>
<sequence length="66" mass="7427">MADVIPFAPRRRSTSQGNAAAGPFGQILFFTGVRYERQHEPAASKPPRRPRPAGRGERETRRRRPG</sequence>
<accession>A0A1H7LH89</accession>
<feature type="region of interest" description="Disordered" evidence="1">
    <location>
        <begin position="1"/>
        <end position="66"/>
    </location>
</feature>
<dbReference type="AlphaFoldDB" id="A0A1H7LH89"/>
<dbReference type="EMBL" id="FOAN01000002">
    <property type="protein sequence ID" value="SEK98303.1"/>
    <property type="molecule type" value="Genomic_DNA"/>
</dbReference>
<dbReference type="RefSeq" id="WP_091831635.1">
    <property type="nucleotide sequence ID" value="NZ_FOAN01000002.1"/>
</dbReference>
<dbReference type="Proteomes" id="UP000199664">
    <property type="component" value="Unassembled WGS sequence"/>
</dbReference>
<evidence type="ECO:0000256" key="1">
    <source>
        <dbReference type="SAM" id="MobiDB-lite"/>
    </source>
</evidence>
<evidence type="ECO:0000313" key="2">
    <source>
        <dbReference type="EMBL" id="SEK98303.1"/>
    </source>
</evidence>
<name>A0A1H7LH89_9HYPH</name>
<protein>
    <submittedName>
        <fullName evidence="2">Uncharacterized protein</fullName>
    </submittedName>
</protein>
<keyword evidence="3" id="KW-1185">Reference proteome</keyword>
<organism evidence="2 3">
    <name type="scientific">Bosea lupini</name>
    <dbReference type="NCBI Taxonomy" id="1036779"/>
    <lineage>
        <taxon>Bacteria</taxon>
        <taxon>Pseudomonadati</taxon>
        <taxon>Pseudomonadota</taxon>
        <taxon>Alphaproteobacteria</taxon>
        <taxon>Hyphomicrobiales</taxon>
        <taxon>Boseaceae</taxon>
        <taxon>Bosea</taxon>
    </lineage>
</organism>
<dbReference type="STRING" id="1036779.SAMN04515666_102529"/>
<proteinExistence type="predicted"/>
<dbReference type="OrthoDB" id="8454392at2"/>
<gene>
    <name evidence="2" type="ORF">SAMN04515666_102529</name>
</gene>